<dbReference type="InterPro" id="IPR039420">
    <property type="entry name" value="WalR-like"/>
</dbReference>
<dbReference type="PROSITE" id="PS50110">
    <property type="entry name" value="RESPONSE_REGULATORY"/>
    <property type="match status" value="1"/>
</dbReference>
<dbReference type="Pfam" id="PF00072">
    <property type="entry name" value="Response_reg"/>
    <property type="match status" value="1"/>
</dbReference>
<accession>A0ABU9KGJ8</accession>
<dbReference type="RefSeq" id="WP_341986099.1">
    <property type="nucleotide sequence ID" value="NZ_JBBYAF010000060.1"/>
</dbReference>
<feature type="modified residue" description="4-aspartylphosphate" evidence="5">
    <location>
        <position position="54"/>
    </location>
</feature>
<dbReference type="PANTHER" id="PTHR43214:SF42">
    <property type="entry name" value="TRANSCRIPTIONAL REGULATORY PROTEIN DESR"/>
    <property type="match status" value="1"/>
</dbReference>
<dbReference type="SUPFAM" id="SSF52172">
    <property type="entry name" value="CheY-like"/>
    <property type="match status" value="1"/>
</dbReference>
<evidence type="ECO:0000256" key="1">
    <source>
        <dbReference type="ARBA" id="ARBA00022553"/>
    </source>
</evidence>
<comment type="caution">
    <text evidence="7">The sequence shown here is derived from an EMBL/GenBank/DDBJ whole genome shotgun (WGS) entry which is preliminary data.</text>
</comment>
<name>A0ABU9KGJ8_9BACI</name>
<gene>
    <name evidence="7" type="ORF">AAEO50_19905</name>
</gene>
<feature type="domain" description="Response regulatory" evidence="6">
    <location>
        <begin position="3"/>
        <end position="117"/>
    </location>
</feature>
<protein>
    <submittedName>
        <fullName evidence="7">Response regulator transcription factor</fullName>
    </submittedName>
</protein>
<evidence type="ECO:0000256" key="5">
    <source>
        <dbReference type="PROSITE-ProRule" id="PRU00169"/>
    </source>
</evidence>
<organism evidence="7 8">
    <name type="scientific">Rossellomorea oryzaecorticis</name>
    <dbReference type="NCBI Taxonomy" id="1396505"/>
    <lineage>
        <taxon>Bacteria</taxon>
        <taxon>Bacillati</taxon>
        <taxon>Bacillota</taxon>
        <taxon>Bacilli</taxon>
        <taxon>Bacillales</taxon>
        <taxon>Bacillaceae</taxon>
        <taxon>Rossellomorea</taxon>
    </lineage>
</organism>
<proteinExistence type="predicted"/>
<evidence type="ECO:0000259" key="6">
    <source>
        <dbReference type="PROSITE" id="PS50110"/>
    </source>
</evidence>
<dbReference type="Gene3D" id="3.40.50.2300">
    <property type="match status" value="1"/>
</dbReference>
<evidence type="ECO:0000256" key="2">
    <source>
        <dbReference type="ARBA" id="ARBA00023015"/>
    </source>
</evidence>
<dbReference type="InterPro" id="IPR011006">
    <property type="entry name" value="CheY-like_superfamily"/>
</dbReference>
<evidence type="ECO:0000256" key="4">
    <source>
        <dbReference type="ARBA" id="ARBA00023163"/>
    </source>
</evidence>
<sequence>MIRIVIAEDQELLLGAIGSLLDLEDDMEVVGLASNGEEAVRLVHQMNPDVCIMDMEMPKKTGIEAAEELKQLECKVIILTTFARSGFYTRVIEAGIRGYLLKDSPSEELAVSIRSIMNGSRIYTPELIDHDERPDAPAPVTPIKSIKTYFSTLKDKIKMPAG</sequence>
<keyword evidence="2" id="KW-0805">Transcription regulation</keyword>
<evidence type="ECO:0000313" key="7">
    <source>
        <dbReference type="EMBL" id="MEL3974557.1"/>
    </source>
</evidence>
<dbReference type="InterPro" id="IPR001789">
    <property type="entry name" value="Sig_transdc_resp-reg_receiver"/>
</dbReference>
<keyword evidence="8" id="KW-1185">Reference proteome</keyword>
<reference evidence="7 8" key="1">
    <citation type="submission" date="2024-04" db="EMBL/GenBank/DDBJ databases">
        <title>Bacillus oryzaecorticis sp. nov., a moderately halophilic bacterium isolated from rice husks.</title>
        <authorList>
            <person name="Zhu H.-S."/>
        </authorList>
    </citation>
    <scope>NUCLEOTIDE SEQUENCE [LARGE SCALE GENOMIC DNA]</scope>
    <source>
        <strain evidence="7 8">ZC255</strain>
    </source>
</reference>
<dbReference type="Proteomes" id="UP001389717">
    <property type="component" value="Unassembled WGS sequence"/>
</dbReference>
<dbReference type="EMBL" id="JBBYAF010000060">
    <property type="protein sequence ID" value="MEL3974557.1"/>
    <property type="molecule type" value="Genomic_DNA"/>
</dbReference>
<evidence type="ECO:0000256" key="3">
    <source>
        <dbReference type="ARBA" id="ARBA00023125"/>
    </source>
</evidence>
<dbReference type="PANTHER" id="PTHR43214">
    <property type="entry name" value="TWO-COMPONENT RESPONSE REGULATOR"/>
    <property type="match status" value="1"/>
</dbReference>
<dbReference type="SMART" id="SM00448">
    <property type="entry name" value="REC"/>
    <property type="match status" value="1"/>
</dbReference>
<dbReference type="CDD" id="cd19930">
    <property type="entry name" value="REC_DesR-like"/>
    <property type="match status" value="1"/>
</dbReference>
<keyword evidence="4" id="KW-0804">Transcription</keyword>
<keyword evidence="3" id="KW-0238">DNA-binding</keyword>
<keyword evidence="1 5" id="KW-0597">Phosphoprotein</keyword>
<evidence type="ECO:0000313" key="8">
    <source>
        <dbReference type="Proteomes" id="UP001389717"/>
    </source>
</evidence>